<dbReference type="SUPFAM" id="SSF51120">
    <property type="entry name" value="beta-Roll"/>
    <property type="match status" value="3"/>
</dbReference>
<sequence length="932" mass="96438">MTGSVQGRIDVRGDSDWYRVQFEAGKTYQIQSGNDGPFLKLMLPDGTEYSPPVAYANEITFVAPVSGDYWLAVSDSYFGMNFYSINAYEIADANPASLATALTLAVGETVTMNNVVADDWYAVDLTAGQSYFMTTELVDDLYIVDAQGNMIGDVSSYQLHFTPAASGRYYVGHHSFSNSRYSLSLDAVADDYGTSAAAAGMLTVGQTVAGVWETGADCDWFAVNLVGGVGYRFRATVPGEAGHSGIAQIFDAAGNLLASGADGFPSVDFEAISDGTYYVAVNTGTEYYNPFGNWHYNLTATVLPVTPEPPSTLLAIGGTVVVPAPGTVGSDRYRVTLEDGQSYSFMASGGVGPNGPRFTLLDANGNFLSSETDFGTTSTIFNVGVGQTGTYYLIVDGDAGYTLSSQALPDDYLASSLTTGRLEVGGIVAGRLEGQGDKDWFAIDLTAHKSYTFSSEDGGVRITIRDAQGQTLNSDGWWDQHVSVSASGTYYLEVTGGETDYVVGIAELINDVAEDTTSLGIIGNRIVGSDTEGDRFVSTSNHDFFIGRGGDDLFLAGAGHDRYIGGLGIDRVTFAGAEAGVTVDLSQGGLLEDGALRIVIAEIEIVEGSGFADRLTGDDSANRLLGGQGNDVLEGGAGDDLMDGGAGADLLVGGLGSDVMKGGHGADVYEVEDAGDTVIEVVTGGIDEVRTDLLVYALSANVERLTGTNTAGQALTGNAGANRILAAGGSDVINGGRGADVMSGGAGNDIYYVDNVGDVVVEAKDGGVDQVNAGVDYTLGAYLEKLNLLGSGAINGTGNALDNSITGNAGANILRGMAGNDVMTGRGGADQFWFETALSAAKNVDRITDFSVIDDSIMLDDAVFGAIGPAGALAVGAFRIGAGAADADDRIIYNSISGHLLYDADGSGAGAAQLFAVIGTGLVLTNADFFVV</sequence>
<dbReference type="PANTHER" id="PTHR38340">
    <property type="entry name" value="S-LAYER PROTEIN"/>
    <property type="match status" value="1"/>
</dbReference>
<dbReference type="EMBL" id="JACIEB010000001">
    <property type="protein sequence ID" value="MBB3980880.1"/>
    <property type="molecule type" value="Genomic_DNA"/>
</dbReference>
<dbReference type="Gene3D" id="2.60.120.380">
    <property type="match status" value="5"/>
</dbReference>
<keyword evidence="4" id="KW-1185">Reference proteome</keyword>
<dbReference type="InterPro" id="IPR011049">
    <property type="entry name" value="Serralysin-like_metalloprot_C"/>
</dbReference>
<dbReference type="Pfam" id="PF00353">
    <property type="entry name" value="HemolysinCabind"/>
    <property type="match status" value="5"/>
</dbReference>
<comment type="subcellular location">
    <subcellularLocation>
        <location evidence="1">Secreted</location>
    </subcellularLocation>
</comment>
<dbReference type="GO" id="GO:0005509">
    <property type="term" value="F:calcium ion binding"/>
    <property type="evidence" value="ECO:0007669"/>
    <property type="project" value="InterPro"/>
</dbReference>
<evidence type="ECO:0000256" key="1">
    <source>
        <dbReference type="ARBA" id="ARBA00004613"/>
    </source>
</evidence>
<evidence type="ECO:0000313" key="3">
    <source>
        <dbReference type="EMBL" id="MBB3980880.1"/>
    </source>
</evidence>
<gene>
    <name evidence="3" type="ORF">GGR44_000511</name>
</gene>
<reference evidence="3 4" key="1">
    <citation type="submission" date="2020-08" db="EMBL/GenBank/DDBJ databases">
        <title>Genomic Encyclopedia of Type Strains, Phase IV (KMG-IV): sequencing the most valuable type-strain genomes for metagenomic binning, comparative biology and taxonomic classification.</title>
        <authorList>
            <person name="Goeker M."/>
        </authorList>
    </citation>
    <scope>NUCLEOTIDE SEQUENCE [LARGE SCALE GENOMIC DNA]</scope>
    <source>
        <strain evidence="3 4">DSM 29348</strain>
    </source>
</reference>
<dbReference type="GO" id="GO:0005576">
    <property type="term" value="C:extracellular region"/>
    <property type="evidence" value="ECO:0007669"/>
    <property type="project" value="UniProtKB-SubCell"/>
</dbReference>
<dbReference type="Gene3D" id="2.150.10.10">
    <property type="entry name" value="Serralysin-like metalloprotease, C-terminal"/>
    <property type="match status" value="3"/>
</dbReference>
<evidence type="ECO:0000313" key="4">
    <source>
        <dbReference type="Proteomes" id="UP000552757"/>
    </source>
</evidence>
<keyword evidence="2" id="KW-0964">Secreted</keyword>
<dbReference type="Proteomes" id="UP000552757">
    <property type="component" value="Unassembled WGS sequence"/>
</dbReference>
<dbReference type="InterPro" id="IPR001343">
    <property type="entry name" value="Hemolysn_Ca-bd"/>
</dbReference>
<dbReference type="PANTHER" id="PTHR38340:SF1">
    <property type="entry name" value="S-LAYER PROTEIN"/>
    <property type="match status" value="1"/>
</dbReference>
<protein>
    <recommendedName>
        <fullName evidence="5">Calcium-binding protein</fullName>
    </recommendedName>
</protein>
<dbReference type="RefSeq" id="WP_183953858.1">
    <property type="nucleotide sequence ID" value="NZ_JACIEB010000001.1"/>
</dbReference>
<evidence type="ECO:0008006" key="5">
    <source>
        <dbReference type="Google" id="ProtNLM"/>
    </source>
</evidence>
<accession>A0A7W6DHU5</accession>
<dbReference type="PRINTS" id="PR00313">
    <property type="entry name" value="CABNDNGRPT"/>
</dbReference>
<comment type="caution">
    <text evidence="3">The sequence shown here is derived from an EMBL/GenBank/DDBJ whole genome shotgun (WGS) entry which is preliminary data.</text>
</comment>
<proteinExistence type="predicted"/>
<organism evidence="3 4">
    <name type="scientific">Sphingobium fontiphilum</name>
    <dbReference type="NCBI Taxonomy" id="944425"/>
    <lineage>
        <taxon>Bacteria</taxon>
        <taxon>Pseudomonadati</taxon>
        <taxon>Pseudomonadota</taxon>
        <taxon>Alphaproteobacteria</taxon>
        <taxon>Sphingomonadales</taxon>
        <taxon>Sphingomonadaceae</taxon>
        <taxon>Sphingobium</taxon>
    </lineage>
</organism>
<dbReference type="AlphaFoldDB" id="A0A7W6DHU5"/>
<evidence type="ECO:0000256" key="2">
    <source>
        <dbReference type="ARBA" id="ARBA00022525"/>
    </source>
</evidence>
<dbReference type="InterPro" id="IPR050557">
    <property type="entry name" value="RTX_toxin/Mannuronan_C5-epim"/>
</dbReference>
<name>A0A7W6DHU5_9SPHN</name>